<dbReference type="GO" id="GO:0051764">
    <property type="term" value="P:actin crosslink formation"/>
    <property type="evidence" value="ECO:0007669"/>
    <property type="project" value="TreeGrafter"/>
</dbReference>
<dbReference type="Gene3D" id="2.30.30.40">
    <property type="entry name" value="SH3 Domains"/>
    <property type="match status" value="1"/>
</dbReference>
<keyword evidence="1 2" id="KW-0728">SH3 domain</keyword>
<dbReference type="PROSITE" id="PS51338">
    <property type="entry name" value="IMD"/>
    <property type="match status" value="1"/>
</dbReference>
<dbReference type="InterPro" id="IPR013606">
    <property type="entry name" value="I-BAR_dom"/>
</dbReference>
<dbReference type="Pfam" id="PF08397">
    <property type="entry name" value="IMD"/>
    <property type="match status" value="2"/>
</dbReference>
<name>A0AAV1GU76_XYRNO</name>
<evidence type="ECO:0000256" key="3">
    <source>
        <dbReference type="SAM" id="MobiDB-lite"/>
    </source>
</evidence>
<dbReference type="PROSITE" id="PS50002">
    <property type="entry name" value="SH3"/>
    <property type="match status" value="1"/>
</dbReference>
<dbReference type="GO" id="GO:0007009">
    <property type="term" value="P:plasma membrane organization"/>
    <property type="evidence" value="ECO:0007669"/>
    <property type="project" value="InterPro"/>
</dbReference>
<feature type="region of interest" description="Disordered" evidence="3">
    <location>
        <begin position="199"/>
        <end position="272"/>
    </location>
</feature>
<evidence type="ECO:0000313" key="7">
    <source>
        <dbReference type="Proteomes" id="UP001178508"/>
    </source>
</evidence>
<protein>
    <submittedName>
        <fullName evidence="6">Brain-specific angiogenesis inhibitor 1-associated protein 2-like protein 2</fullName>
    </submittedName>
</protein>
<dbReference type="PANTHER" id="PTHR14206">
    <property type="entry name" value="BRAIN-SPECIFIC ANGIOGENESIS INHIBITOR 1-ASSOCIATED PROTEIN 2"/>
    <property type="match status" value="1"/>
</dbReference>
<dbReference type="InterPro" id="IPR001452">
    <property type="entry name" value="SH3_domain"/>
</dbReference>
<evidence type="ECO:0000256" key="1">
    <source>
        <dbReference type="ARBA" id="ARBA00022443"/>
    </source>
</evidence>
<accession>A0AAV1GU76</accession>
<dbReference type="InterPro" id="IPR027681">
    <property type="entry name" value="IRSp53/IRTKS/Pinkbar"/>
</dbReference>
<dbReference type="Proteomes" id="UP001178508">
    <property type="component" value="Chromosome 16"/>
</dbReference>
<dbReference type="SMART" id="SM00326">
    <property type="entry name" value="SH3"/>
    <property type="match status" value="1"/>
</dbReference>
<gene>
    <name evidence="6" type="ORF">XNOV1_A005334</name>
</gene>
<dbReference type="InterPro" id="IPR027267">
    <property type="entry name" value="AH/BAR_dom_sf"/>
</dbReference>
<dbReference type="GO" id="GO:0005829">
    <property type="term" value="C:cytosol"/>
    <property type="evidence" value="ECO:0007669"/>
    <property type="project" value="TreeGrafter"/>
</dbReference>
<dbReference type="AlphaFoldDB" id="A0AAV1GU76"/>
<dbReference type="Pfam" id="PF14604">
    <property type="entry name" value="SH3_9"/>
    <property type="match status" value="1"/>
</dbReference>
<feature type="compositionally biased region" description="Low complexity" evidence="3">
    <location>
        <begin position="336"/>
        <end position="367"/>
    </location>
</feature>
<dbReference type="GO" id="GO:0051017">
    <property type="term" value="P:actin filament bundle assembly"/>
    <property type="evidence" value="ECO:0007669"/>
    <property type="project" value="TreeGrafter"/>
</dbReference>
<feature type="compositionally biased region" description="Basic and acidic residues" evidence="3">
    <location>
        <begin position="399"/>
        <end position="415"/>
    </location>
</feature>
<feature type="region of interest" description="Disordered" evidence="3">
    <location>
        <begin position="335"/>
        <end position="443"/>
    </location>
</feature>
<dbReference type="GO" id="GO:0005654">
    <property type="term" value="C:nucleoplasm"/>
    <property type="evidence" value="ECO:0007669"/>
    <property type="project" value="TreeGrafter"/>
</dbReference>
<evidence type="ECO:0000259" key="5">
    <source>
        <dbReference type="PROSITE" id="PS51338"/>
    </source>
</evidence>
<feature type="domain" description="IMD" evidence="5">
    <location>
        <begin position="1"/>
        <end position="133"/>
    </location>
</feature>
<keyword evidence="7" id="KW-1185">Reference proteome</keyword>
<feature type="compositionally biased region" description="Basic and acidic residues" evidence="3">
    <location>
        <begin position="201"/>
        <end position="212"/>
    </location>
</feature>
<organism evidence="6 7">
    <name type="scientific">Xyrichtys novacula</name>
    <name type="common">Pearly razorfish</name>
    <name type="synonym">Hemipteronotus novacula</name>
    <dbReference type="NCBI Taxonomy" id="13765"/>
    <lineage>
        <taxon>Eukaryota</taxon>
        <taxon>Metazoa</taxon>
        <taxon>Chordata</taxon>
        <taxon>Craniata</taxon>
        <taxon>Vertebrata</taxon>
        <taxon>Euteleostomi</taxon>
        <taxon>Actinopterygii</taxon>
        <taxon>Neopterygii</taxon>
        <taxon>Teleostei</taxon>
        <taxon>Neoteleostei</taxon>
        <taxon>Acanthomorphata</taxon>
        <taxon>Eupercaria</taxon>
        <taxon>Labriformes</taxon>
        <taxon>Labridae</taxon>
        <taxon>Xyrichtys</taxon>
    </lineage>
</organism>
<reference evidence="6" key="1">
    <citation type="submission" date="2023-08" db="EMBL/GenBank/DDBJ databases">
        <authorList>
            <person name="Alioto T."/>
            <person name="Alioto T."/>
            <person name="Gomez Garrido J."/>
        </authorList>
    </citation>
    <scope>NUCLEOTIDE SEQUENCE</scope>
</reference>
<feature type="compositionally biased region" description="Basic and acidic residues" evidence="3">
    <location>
        <begin position="431"/>
        <end position="443"/>
    </location>
</feature>
<dbReference type="EMBL" id="OY660879">
    <property type="protein sequence ID" value="CAJ1075953.1"/>
    <property type="molecule type" value="Genomic_DNA"/>
</dbReference>
<proteinExistence type="predicted"/>
<dbReference type="Gene3D" id="1.20.1270.60">
    <property type="entry name" value="Arfaptin homology (AH) domain/BAR domain"/>
    <property type="match status" value="2"/>
</dbReference>
<feature type="compositionally biased region" description="Pro residues" evidence="3">
    <location>
        <begin position="368"/>
        <end position="377"/>
    </location>
</feature>
<feature type="domain" description="SH3" evidence="4">
    <location>
        <begin position="266"/>
        <end position="332"/>
    </location>
</feature>
<dbReference type="SUPFAM" id="SSF103657">
    <property type="entry name" value="BAR/IMD domain-like"/>
    <property type="match status" value="1"/>
</dbReference>
<evidence type="ECO:0000259" key="4">
    <source>
        <dbReference type="PROSITE" id="PS50002"/>
    </source>
</evidence>
<dbReference type="SUPFAM" id="SSF50044">
    <property type="entry name" value="SH3-domain"/>
    <property type="match status" value="1"/>
</dbReference>
<dbReference type="GO" id="GO:0030838">
    <property type="term" value="P:positive regulation of actin filament polymerization"/>
    <property type="evidence" value="ECO:0007669"/>
    <property type="project" value="TreeGrafter"/>
</dbReference>
<evidence type="ECO:0000313" key="6">
    <source>
        <dbReference type="EMBL" id="CAJ1075953.1"/>
    </source>
</evidence>
<dbReference type="InterPro" id="IPR036028">
    <property type="entry name" value="SH3-like_dom_sf"/>
</dbReference>
<dbReference type="PANTHER" id="PTHR14206:SF5">
    <property type="entry name" value="BRAIN-SPECIFIC ANGIOGENESIS INHIBITOR 1-ASSOCIATED PROTEIN 2-LIKE PROTEIN 2"/>
    <property type="match status" value="1"/>
</dbReference>
<feature type="compositionally biased region" description="Basic and acidic residues" evidence="3">
    <location>
        <begin position="221"/>
        <end position="236"/>
    </location>
</feature>
<evidence type="ECO:0000256" key="2">
    <source>
        <dbReference type="PROSITE-ProRule" id="PRU00192"/>
    </source>
</evidence>
<sequence length="443" mass="49773">MSEMNSSQLHHLTLGIYSNLVDDFNPGLQRLVSLGNSYVRAFQALAETSEAYFSALSKIGEKAFNSVSSHPLGDVLIQISENQRRLTMELEGVFRWFSVEVLQEMDNNIRQDIDFISGSQKHYEMEVHNLERQSRRGTNHDYGEYVHFLRESYRVALLEEERRHRYLAEKHCGLLQSVAQLMNKMGGTLQRTADNWADEVNATREPEARRPTYDYGSDYSSMDKREEFRQSREEQSLGRMPSRAPSPQGGVSRSRAESMGSVGGGEGGRTMRAIADHHPVGSSPNVLSFSRGEMITVLVQQPKNGWLYGRAESSSRARKGWFPASFVEAVDDFPRSSGSFVSSSSSSMNSQIYQPRSSSSSSSSRSAAPPPPPPPPSSSSHQQRETQPLQQTRKKKAQSHSDKKGSEPQRSRPELFPRGTNPFATVKLKPTHTDDRSAPRLRR</sequence>